<feature type="transmembrane region" description="Helical" evidence="8">
    <location>
        <begin position="167"/>
        <end position="187"/>
    </location>
</feature>
<evidence type="ECO:0000313" key="11">
    <source>
        <dbReference type="Proteomes" id="UP000241394"/>
    </source>
</evidence>
<feature type="transmembrane region" description="Helical" evidence="8">
    <location>
        <begin position="386"/>
        <end position="407"/>
    </location>
</feature>
<comment type="subcellular location">
    <subcellularLocation>
        <location evidence="1">Membrane</location>
        <topology evidence="1">Multi-pass membrane protein</topology>
    </subcellularLocation>
</comment>
<evidence type="ECO:0000256" key="4">
    <source>
        <dbReference type="ARBA" id="ARBA00022989"/>
    </source>
</evidence>
<gene>
    <name evidence="10" type="ORF">CEY00_Acc02438</name>
</gene>
<name>A0A2R6RYY0_ACTCC</name>
<reference evidence="10 11" key="1">
    <citation type="submission" date="2017-07" db="EMBL/GenBank/DDBJ databases">
        <title>An improved, manually edited Actinidia chinensis var. chinensis (kiwifruit) genome highlights the challenges associated with draft genomes and gene prediction in plants.</title>
        <authorList>
            <person name="Pilkington S."/>
            <person name="Crowhurst R."/>
            <person name="Hilario E."/>
            <person name="Nardozza S."/>
            <person name="Fraser L."/>
            <person name="Peng Y."/>
            <person name="Gunaseelan K."/>
            <person name="Simpson R."/>
            <person name="Tahir J."/>
            <person name="Deroles S."/>
            <person name="Templeton K."/>
            <person name="Luo Z."/>
            <person name="Davy M."/>
            <person name="Cheng C."/>
            <person name="Mcneilage M."/>
            <person name="Scaglione D."/>
            <person name="Liu Y."/>
            <person name="Zhang Q."/>
            <person name="Datson P."/>
            <person name="De Silva N."/>
            <person name="Gardiner S."/>
            <person name="Bassett H."/>
            <person name="Chagne D."/>
            <person name="Mccallum J."/>
            <person name="Dzierzon H."/>
            <person name="Deng C."/>
            <person name="Wang Y.-Y."/>
            <person name="Barron N."/>
            <person name="Manako K."/>
            <person name="Bowen J."/>
            <person name="Foster T."/>
            <person name="Erridge Z."/>
            <person name="Tiffin H."/>
            <person name="Waite C."/>
            <person name="Davies K."/>
            <person name="Grierson E."/>
            <person name="Laing W."/>
            <person name="Kirk R."/>
            <person name="Chen X."/>
            <person name="Wood M."/>
            <person name="Montefiori M."/>
            <person name="Brummell D."/>
            <person name="Schwinn K."/>
            <person name="Catanach A."/>
            <person name="Fullerton C."/>
            <person name="Li D."/>
            <person name="Meiyalaghan S."/>
            <person name="Nieuwenhuizen N."/>
            <person name="Read N."/>
            <person name="Prakash R."/>
            <person name="Hunter D."/>
            <person name="Zhang H."/>
            <person name="Mckenzie M."/>
            <person name="Knabel M."/>
            <person name="Harris A."/>
            <person name="Allan A."/>
            <person name="Chen A."/>
            <person name="Janssen B."/>
            <person name="Plunkett B."/>
            <person name="Dwamena C."/>
            <person name="Voogd C."/>
            <person name="Leif D."/>
            <person name="Lafferty D."/>
            <person name="Souleyre E."/>
            <person name="Varkonyi-Gasic E."/>
            <person name="Gambi F."/>
            <person name="Hanley J."/>
            <person name="Yao J.-L."/>
            <person name="Cheung J."/>
            <person name="David K."/>
            <person name="Warren B."/>
            <person name="Marsh K."/>
            <person name="Snowden K."/>
            <person name="Lin-Wang K."/>
            <person name="Brian L."/>
            <person name="Martinez-Sanchez M."/>
            <person name="Wang M."/>
            <person name="Ileperuma N."/>
            <person name="Macnee N."/>
            <person name="Campin R."/>
            <person name="Mcatee P."/>
            <person name="Drummond R."/>
            <person name="Espley R."/>
            <person name="Ireland H."/>
            <person name="Wu R."/>
            <person name="Atkinson R."/>
            <person name="Karunairetnam S."/>
            <person name="Bulley S."/>
            <person name="Chunkath S."/>
            <person name="Hanley Z."/>
            <person name="Storey R."/>
            <person name="Thrimawithana A."/>
            <person name="Thomson S."/>
            <person name="David C."/>
            <person name="Testolin R."/>
        </authorList>
    </citation>
    <scope>NUCLEOTIDE SEQUENCE [LARGE SCALE GENOMIC DNA]</scope>
    <source>
        <strain evidence="11">cv. Red5</strain>
        <tissue evidence="10">Young leaf</tissue>
    </source>
</reference>
<evidence type="ECO:0000259" key="9">
    <source>
        <dbReference type="PROSITE" id="PS50850"/>
    </source>
</evidence>
<dbReference type="PROSITE" id="PS50850">
    <property type="entry name" value="MFS"/>
    <property type="match status" value="1"/>
</dbReference>
<feature type="transmembrane region" description="Helical" evidence="8">
    <location>
        <begin position="258"/>
        <end position="283"/>
    </location>
</feature>
<dbReference type="InterPro" id="IPR020846">
    <property type="entry name" value="MFS_dom"/>
</dbReference>
<dbReference type="EMBL" id="NKQK01000002">
    <property type="protein sequence ID" value="PSS35238.1"/>
    <property type="molecule type" value="Genomic_DNA"/>
</dbReference>
<dbReference type="OMA" id="SFWAVVR"/>
<protein>
    <submittedName>
        <fullName evidence="10">High affinity nitrate transporter 2.7 like</fullName>
    </submittedName>
</protein>
<dbReference type="Proteomes" id="UP000241394">
    <property type="component" value="Chromosome LG2"/>
</dbReference>
<dbReference type="Pfam" id="PF07690">
    <property type="entry name" value="MFS_1"/>
    <property type="match status" value="1"/>
</dbReference>
<keyword evidence="6 8" id="KW-0472">Membrane</keyword>
<comment type="similarity">
    <text evidence="7">Belongs to the major facilitator superfamily. Phosphate:H(+) symporter (TC 2.A.1.9) family.</text>
</comment>
<evidence type="ECO:0000256" key="1">
    <source>
        <dbReference type="ARBA" id="ARBA00004141"/>
    </source>
</evidence>
<dbReference type="InParanoid" id="A0A2R6RYY0"/>
<evidence type="ECO:0000256" key="2">
    <source>
        <dbReference type="ARBA" id="ARBA00008432"/>
    </source>
</evidence>
<dbReference type="InterPro" id="IPR011701">
    <property type="entry name" value="MFS"/>
</dbReference>
<dbReference type="FunFam" id="1.20.1250.20:FF:000411">
    <property type="entry name" value="Probable high-affinity nitrate transporter 2.4"/>
    <property type="match status" value="1"/>
</dbReference>
<evidence type="ECO:0000256" key="8">
    <source>
        <dbReference type="SAM" id="Phobius"/>
    </source>
</evidence>
<dbReference type="InterPro" id="IPR044772">
    <property type="entry name" value="NO3_transporter"/>
</dbReference>
<dbReference type="Gene3D" id="1.20.1250.20">
    <property type="entry name" value="MFS general substrate transporter like domains"/>
    <property type="match status" value="2"/>
</dbReference>
<reference evidence="11" key="2">
    <citation type="journal article" date="2018" name="BMC Genomics">
        <title>A manually annotated Actinidia chinensis var. chinensis (kiwifruit) genome highlights the challenges associated with draft genomes and gene prediction in plants.</title>
        <authorList>
            <person name="Pilkington S.M."/>
            <person name="Crowhurst R."/>
            <person name="Hilario E."/>
            <person name="Nardozza S."/>
            <person name="Fraser L."/>
            <person name="Peng Y."/>
            <person name="Gunaseelan K."/>
            <person name="Simpson R."/>
            <person name="Tahir J."/>
            <person name="Deroles S.C."/>
            <person name="Templeton K."/>
            <person name="Luo Z."/>
            <person name="Davy M."/>
            <person name="Cheng C."/>
            <person name="McNeilage M."/>
            <person name="Scaglione D."/>
            <person name="Liu Y."/>
            <person name="Zhang Q."/>
            <person name="Datson P."/>
            <person name="De Silva N."/>
            <person name="Gardiner S.E."/>
            <person name="Bassett H."/>
            <person name="Chagne D."/>
            <person name="McCallum J."/>
            <person name="Dzierzon H."/>
            <person name="Deng C."/>
            <person name="Wang Y.Y."/>
            <person name="Barron L."/>
            <person name="Manako K."/>
            <person name="Bowen J."/>
            <person name="Foster T.M."/>
            <person name="Erridge Z.A."/>
            <person name="Tiffin H."/>
            <person name="Waite C.N."/>
            <person name="Davies K.M."/>
            <person name="Grierson E.P."/>
            <person name="Laing W.A."/>
            <person name="Kirk R."/>
            <person name="Chen X."/>
            <person name="Wood M."/>
            <person name="Montefiori M."/>
            <person name="Brummell D.A."/>
            <person name="Schwinn K.E."/>
            <person name="Catanach A."/>
            <person name="Fullerton C."/>
            <person name="Li D."/>
            <person name="Meiyalaghan S."/>
            <person name="Nieuwenhuizen N."/>
            <person name="Read N."/>
            <person name="Prakash R."/>
            <person name="Hunter D."/>
            <person name="Zhang H."/>
            <person name="McKenzie M."/>
            <person name="Knabel M."/>
            <person name="Harris A."/>
            <person name="Allan A.C."/>
            <person name="Gleave A."/>
            <person name="Chen A."/>
            <person name="Janssen B.J."/>
            <person name="Plunkett B."/>
            <person name="Ampomah-Dwamena C."/>
            <person name="Voogd C."/>
            <person name="Leif D."/>
            <person name="Lafferty D."/>
            <person name="Souleyre E.J.F."/>
            <person name="Varkonyi-Gasic E."/>
            <person name="Gambi F."/>
            <person name="Hanley J."/>
            <person name="Yao J.L."/>
            <person name="Cheung J."/>
            <person name="David K.M."/>
            <person name="Warren B."/>
            <person name="Marsh K."/>
            <person name="Snowden K.C."/>
            <person name="Lin-Wang K."/>
            <person name="Brian L."/>
            <person name="Martinez-Sanchez M."/>
            <person name="Wang M."/>
            <person name="Ileperuma N."/>
            <person name="Macnee N."/>
            <person name="Campin R."/>
            <person name="McAtee P."/>
            <person name="Drummond R.S.M."/>
            <person name="Espley R.V."/>
            <person name="Ireland H.S."/>
            <person name="Wu R."/>
            <person name="Atkinson R.G."/>
            <person name="Karunairetnam S."/>
            <person name="Bulley S."/>
            <person name="Chunkath S."/>
            <person name="Hanley Z."/>
            <person name="Storey R."/>
            <person name="Thrimawithana A.H."/>
            <person name="Thomson S."/>
            <person name="David C."/>
            <person name="Testolin R."/>
            <person name="Huang H."/>
            <person name="Hellens R.P."/>
            <person name="Schaffer R.J."/>
        </authorList>
    </citation>
    <scope>NUCLEOTIDE SEQUENCE [LARGE SCALE GENOMIC DNA]</scope>
    <source>
        <strain evidence="11">cv. Red5</strain>
    </source>
</reference>
<evidence type="ECO:0000256" key="7">
    <source>
        <dbReference type="ARBA" id="ARBA00044504"/>
    </source>
</evidence>
<dbReference type="CDD" id="cd17341">
    <property type="entry name" value="MFS_NRT2_like"/>
    <property type="match status" value="1"/>
</dbReference>
<dbReference type="STRING" id="1590841.A0A2R6RYY0"/>
<dbReference type="GO" id="GO:0016020">
    <property type="term" value="C:membrane"/>
    <property type="evidence" value="ECO:0007669"/>
    <property type="project" value="UniProtKB-SubCell"/>
</dbReference>
<feature type="transmembrane region" description="Helical" evidence="8">
    <location>
        <begin position="199"/>
        <end position="219"/>
    </location>
</feature>
<keyword evidence="11" id="KW-1185">Reference proteome</keyword>
<evidence type="ECO:0000256" key="5">
    <source>
        <dbReference type="ARBA" id="ARBA00023063"/>
    </source>
</evidence>
<dbReference type="GO" id="GO:0042128">
    <property type="term" value="P:nitrate assimilation"/>
    <property type="evidence" value="ECO:0007669"/>
    <property type="project" value="UniProtKB-KW"/>
</dbReference>
<organism evidence="10 11">
    <name type="scientific">Actinidia chinensis var. chinensis</name>
    <name type="common">Chinese soft-hair kiwi</name>
    <dbReference type="NCBI Taxonomy" id="1590841"/>
    <lineage>
        <taxon>Eukaryota</taxon>
        <taxon>Viridiplantae</taxon>
        <taxon>Streptophyta</taxon>
        <taxon>Embryophyta</taxon>
        <taxon>Tracheophyta</taxon>
        <taxon>Spermatophyta</taxon>
        <taxon>Magnoliopsida</taxon>
        <taxon>eudicotyledons</taxon>
        <taxon>Gunneridae</taxon>
        <taxon>Pentapetalae</taxon>
        <taxon>asterids</taxon>
        <taxon>Ericales</taxon>
        <taxon>Actinidiaceae</taxon>
        <taxon>Actinidia</taxon>
    </lineage>
</organism>
<keyword evidence="3 8" id="KW-0812">Transmembrane</keyword>
<dbReference type="GO" id="GO:0015112">
    <property type="term" value="F:nitrate transmembrane transporter activity"/>
    <property type="evidence" value="ECO:0007669"/>
    <property type="project" value="InterPro"/>
</dbReference>
<proteinExistence type="inferred from homology"/>
<comment type="caution">
    <text evidence="10">The sequence shown here is derived from an EMBL/GenBank/DDBJ whole genome shotgun (WGS) entry which is preliminary data.</text>
</comment>
<feature type="transmembrane region" description="Helical" evidence="8">
    <location>
        <begin position="328"/>
        <end position="346"/>
    </location>
</feature>
<evidence type="ECO:0000256" key="3">
    <source>
        <dbReference type="ARBA" id="ARBA00022692"/>
    </source>
</evidence>
<comment type="similarity">
    <text evidence="2">Belongs to the major facilitator superfamily. Nitrate/nitrite porter (TC 2.A.1.8) family.</text>
</comment>
<dbReference type="SUPFAM" id="SSF103473">
    <property type="entry name" value="MFS general substrate transporter"/>
    <property type="match status" value="1"/>
</dbReference>
<dbReference type="OrthoDB" id="434240at2759"/>
<evidence type="ECO:0000313" key="10">
    <source>
        <dbReference type="EMBL" id="PSS35238.1"/>
    </source>
</evidence>
<dbReference type="PANTHER" id="PTHR23515">
    <property type="entry name" value="HIGH-AFFINITY NITRATE TRANSPORTER 2.3"/>
    <property type="match status" value="1"/>
</dbReference>
<dbReference type="InterPro" id="IPR036259">
    <property type="entry name" value="MFS_trans_sf"/>
</dbReference>
<feature type="domain" description="Major facilitator superfamily (MFS) profile" evidence="9">
    <location>
        <begin position="37"/>
        <end position="435"/>
    </location>
</feature>
<feature type="transmembrane region" description="Helical" evidence="8">
    <location>
        <begin position="40"/>
        <end position="61"/>
    </location>
</feature>
<dbReference type="FunCoup" id="A0A2R6RYY0">
    <property type="interactions" value="654"/>
</dbReference>
<feature type="transmembrane region" description="Helical" evidence="8">
    <location>
        <begin position="419"/>
        <end position="438"/>
    </location>
</feature>
<sequence>MELPLHKQSFPFSLPVDSDHKATEFRPFTNSPPHMRAFHLAWLSLFSCYFSTFSIPPLLAVLRQDLNLSASDIGHAGTAAFAGSVFSRFAMGPACDLLGPRLASSALSLLTVPVVLSTAFISSAQSFVLLRFLIGFSLANFVASQFWMSSMFSGSVVGRANGVAAGWANVGAGLAQLVMPMIFSLIMSVGVSSSYAWRLAFVVPAIFQAVTALMVLAYGQDLPDGNYWSHNHPRKASSKPRENVLSVLLHGLRNYRGWILGLTYGYCFGVELTIDNIIAQYFYDRFKVDIRMAGAIAASFGLGNLVSRPLGGVLSDEMGQRFGMRGRLWSLWAVQTVAGLLCVLLGRVDSLWGSAVVMCCFSFFVQAASGLTFGVVPFISKRSLGVISGMTGSGGAVGAVVAQLLLFSGSNKFSTQTGISLMGLLMIVCTIPVGFIYFPKWGGMFCGPSKEPSSMDQDDYSLLE</sequence>
<dbReference type="AlphaFoldDB" id="A0A2R6RYY0"/>
<dbReference type="Gramene" id="PSS35238">
    <property type="protein sequence ID" value="PSS35238"/>
    <property type="gene ID" value="CEY00_Acc02438"/>
</dbReference>
<feature type="transmembrane region" description="Helical" evidence="8">
    <location>
        <begin position="352"/>
        <end position="379"/>
    </location>
</feature>
<keyword evidence="5" id="KW-0534">Nitrate assimilation</keyword>
<accession>A0A2R6RYY0</accession>
<dbReference type="FunFam" id="1.20.1250.20:FF:000053">
    <property type="entry name" value="Nitrate transporter 2.1"/>
    <property type="match status" value="1"/>
</dbReference>
<feature type="transmembrane region" description="Helical" evidence="8">
    <location>
        <begin position="128"/>
        <end position="147"/>
    </location>
</feature>
<keyword evidence="4 8" id="KW-1133">Transmembrane helix</keyword>
<evidence type="ECO:0000256" key="6">
    <source>
        <dbReference type="ARBA" id="ARBA00023136"/>
    </source>
</evidence>